<keyword evidence="2 4" id="KW-0732">Signal</keyword>
<evidence type="ECO:0000256" key="2">
    <source>
        <dbReference type="ARBA" id="ARBA00022729"/>
    </source>
</evidence>
<feature type="signal peptide" evidence="4">
    <location>
        <begin position="1"/>
        <end position="20"/>
    </location>
</feature>
<gene>
    <name evidence="5" type="ORF">IAA16_10550</name>
</gene>
<dbReference type="EMBL" id="JAHLFV010000242">
    <property type="protein sequence ID" value="MBU3850996.1"/>
    <property type="molecule type" value="Genomic_DNA"/>
</dbReference>
<accession>A0A9E2NZQ1</accession>
<dbReference type="PANTHER" id="PTHR35089">
    <property type="entry name" value="CHAPERONE PROTEIN SKP"/>
    <property type="match status" value="1"/>
</dbReference>
<organism evidence="5 6">
    <name type="scientific">Candidatus Treponema excrementipullorum</name>
    <dbReference type="NCBI Taxonomy" id="2838768"/>
    <lineage>
        <taxon>Bacteria</taxon>
        <taxon>Pseudomonadati</taxon>
        <taxon>Spirochaetota</taxon>
        <taxon>Spirochaetia</taxon>
        <taxon>Spirochaetales</taxon>
        <taxon>Treponemataceae</taxon>
        <taxon>Treponema</taxon>
    </lineage>
</organism>
<feature type="chain" id="PRO_5038495712" evidence="4">
    <location>
        <begin position="21"/>
        <end position="175"/>
    </location>
</feature>
<evidence type="ECO:0000256" key="3">
    <source>
        <dbReference type="SAM" id="Coils"/>
    </source>
</evidence>
<evidence type="ECO:0000256" key="1">
    <source>
        <dbReference type="ARBA" id="ARBA00009091"/>
    </source>
</evidence>
<evidence type="ECO:0000313" key="5">
    <source>
        <dbReference type="EMBL" id="MBU3850996.1"/>
    </source>
</evidence>
<evidence type="ECO:0000256" key="4">
    <source>
        <dbReference type="SAM" id="SignalP"/>
    </source>
</evidence>
<comment type="caution">
    <text evidence="5">The sequence shown here is derived from an EMBL/GenBank/DDBJ whole genome shotgun (WGS) entry which is preliminary data.</text>
</comment>
<dbReference type="InterPro" id="IPR024930">
    <property type="entry name" value="Skp_dom_sf"/>
</dbReference>
<dbReference type="GO" id="GO:0005829">
    <property type="term" value="C:cytosol"/>
    <property type="evidence" value="ECO:0007669"/>
    <property type="project" value="TreeGrafter"/>
</dbReference>
<feature type="coiled-coil region" evidence="3">
    <location>
        <begin position="49"/>
        <end position="97"/>
    </location>
</feature>
<proteinExistence type="inferred from homology"/>
<dbReference type="PANTHER" id="PTHR35089:SF1">
    <property type="entry name" value="CHAPERONE PROTEIN SKP"/>
    <property type="match status" value="1"/>
</dbReference>
<dbReference type="SUPFAM" id="SSF111384">
    <property type="entry name" value="OmpH-like"/>
    <property type="match status" value="1"/>
</dbReference>
<dbReference type="InterPro" id="IPR005632">
    <property type="entry name" value="Chaperone_Skp"/>
</dbReference>
<dbReference type="GO" id="GO:0050821">
    <property type="term" value="P:protein stabilization"/>
    <property type="evidence" value="ECO:0007669"/>
    <property type="project" value="TreeGrafter"/>
</dbReference>
<dbReference type="AlphaFoldDB" id="A0A9E2NZQ1"/>
<dbReference type="GO" id="GO:0051082">
    <property type="term" value="F:unfolded protein binding"/>
    <property type="evidence" value="ECO:0007669"/>
    <property type="project" value="InterPro"/>
</dbReference>
<keyword evidence="3" id="KW-0175">Coiled coil</keyword>
<protein>
    <submittedName>
        <fullName evidence="5">OmpH family outer membrane protein</fullName>
    </submittedName>
</protein>
<dbReference type="Gene3D" id="3.30.910.20">
    <property type="entry name" value="Skp domain"/>
    <property type="match status" value="1"/>
</dbReference>
<dbReference type="SMART" id="SM00935">
    <property type="entry name" value="OmpH"/>
    <property type="match status" value="1"/>
</dbReference>
<reference evidence="5" key="1">
    <citation type="journal article" date="2021" name="PeerJ">
        <title>Extensive microbial diversity within the chicken gut microbiome revealed by metagenomics and culture.</title>
        <authorList>
            <person name="Gilroy R."/>
            <person name="Ravi A."/>
            <person name="Getino M."/>
            <person name="Pursley I."/>
            <person name="Horton D.L."/>
            <person name="Alikhan N.F."/>
            <person name="Baker D."/>
            <person name="Gharbi K."/>
            <person name="Hall N."/>
            <person name="Watson M."/>
            <person name="Adriaenssens E.M."/>
            <person name="Foster-Nyarko E."/>
            <person name="Jarju S."/>
            <person name="Secka A."/>
            <person name="Antonio M."/>
            <person name="Oren A."/>
            <person name="Chaudhuri R.R."/>
            <person name="La Ragione R."/>
            <person name="Hildebrand F."/>
            <person name="Pallen M.J."/>
        </authorList>
    </citation>
    <scope>NUCLEOTIDE SEQUENCE</scope>
    <source>
        <strain evidence="5">Gambia15-2214</strain>
    </source>
</reference>
<dbReference type="Pfam" id="PF03938">
    <property type="entry name" value="OmpH"/>
    <property type="match status" value="1"/>
</dbReference>
<evidence type="ECO:0000313" key="6">
    <source>
        <dbReference type="Proteomes" id="UP000823914"/>
    </source>
</evidence>
<dbReference type="Proteomes" id="UP000823914">
    <property type="component" value="Unassembled WGS sequence"/>
</dbReference>
<sequence>MKKYFLFVAFFVSLGFIAFAADLPDQITRFAVIDTARVYDAYYKDSTPIRNYEAKKAQFQAEIDKQVEAIRQLQIKLNEYKQKNDQANALKMEAQISEKTAILTEYTKAKNIELENLKNSLKSSDQFYQSLYDVLERIAEEGGYTMVLSLQDTSSILWYSPSVDITNDVIRRLGL</sequence>
<name>A0A9E2NZQ1_9SPIR</name>
<comment type="similarity">
    <text evidence="1">Belongs to the Skp family.</text>
</comment>
<reference evidence="5" key="2">
    <citation type="submission" date="2021-04" db="EMBL/GenBank/DDBJ databases">
        <authorList>
            <person name="Gilroy R."/>
        </authorList>
    </citation>
    <scope>NUCLEOTIDE SEQUENCE</scope>
    <source>
        <strain evidence="5">Gambia15-2214</strain>
    </source>
</reference>